<organism evidence="2 3">
    <name type="scientific">Halomonas korlensis</name>
    <dbReference type="NCBI Taxonomy" id="463301"/>
    <lineage>
        <taxon>Bacteria</taxon>
        <taxon>Pseudomonadati</taxon>
        <taxon>Pseudomonadota</taxon>
        <taxon>Gammaproteobacteria</taxon>
        <taxon>Oceanospirillales</taxon>
        <taxon>Halomonadaceae</taxon>
        <taxon>Halomonas</taxon>
    </lineage>
</organism>
<dbReference type="AlphaFoldDB" id="A0A1I7K2P8"/>
<dbReference type="EMBL" id="FPBP01000014">
    <property type="protein sequence ID" value="SFU91691.1"/>
    <property type="molecule type" value="Genomic_DNA"/>
</dbReference>
<evidence type="ECO:0000259" key="1">
    <source>
        <dbReference type="Pfam" id="PF12680"/>
    </source>
</evidence>
<feature type="domain" description="SnoaL-like" evidence="1">
    <location>
        <begin position="12"/>
        <end position="109"/>
    </location>
</feature>
<accession>A0A1I7K2P8</accession>
<dbReference type="SUPFAM" id="SSF54427">
    <property type="entry name" value="NTF2-like"/>
    <property type="match status" value="1"/>
</dbReference>
<dbReference type="STRING" id="463301.SAMN04487955_11448"/>
<dbReference type="InterPro" id="IPR037401">
    <property type="entry name" value="SnoaL-like"/>
</dbReference>
<name>A0A1I7K2P8_9GAMM</name>
<dbReference type="RefSeq" id="WP_089797112.1">
    <property type="nucleotide sequence ID" value="NZ_FPBP01000014.1"/>
</dbReference>
<reference evidence="3" key="1">
    <citation type="submission" date="2016-10" db="EMBL/GenBank/DDBJ databases">
        <authorList>
            <person name="Varghese N."/>
            <person name="Submissions S."/>
        </authorList>
    </citation>
    <scope>NUCLEOTIDE SEQUENCE [LARGE SCALE GENOMIC DNA]</scope>
    <source>
        <strain evidence="3">CGMCC 1.6981</strain>
    </source>
</reference>
<evidence type="ECO:0000313" key="2">
    <source>
        <dbReference type="EMBL" id="SFU91691.1"/>
    </source>
</evidence>
<dbReference type="Pfam" id="PF12680">
    <property type="entry name" value="SnoaL_2"/>
    <property type="match status" value="1"/>
</dbReference>
<protein>
    <submittedName>
        <fullName evidence="2">SnoaL-like domain-containing protein</fullName>
    </submittedName>
</protein>
<evidence type="ECO:0000313" key="3">
    <source>
        <dbReference type="Proteomes" id="UP000198693"/>
    </source>
</evidence>
<dbReference type="Gene3D" id="3.10.450.50">
    <property type="match status" value="1"/>
</dbReference>
<keyword evidence="3" id="KW-1185">Reference proteome</keyword>
<dbReference type="Proteomes" id="UP000198693">
    <property type="component" value="Unassembled WGS sequence"/>
</dbReference>
<proteinExistence type="predicted"/>
<dbReference type="InterPro" id="IPR032710">
    <property type="entry name" value="NTF2-like_dom_sf"/>
</dbReference>
<dbReference type="OrthoDB" id="1115105at2"/>
<gene>
    <name evidence="2" type="ORF">SAMN04487955_11448</name>
</gene>
<sequence length="146" mass="16659">MIQDPDLQAFCAFFNNLDKSCTENLDKVYTEDVAFDDPIHHFDGITSLEAYYRSLYDNVTSCHFDFHQSQRQGDDAFVTWTMQLVHPRLDGGKPVEVDGCSHLRFAADGSGRVAQHRDYFDVGALLYERLPVLGRVVKGIKQRLGR</sequence>